<dbReference type="RefSeq" id="WP_189135671.1">
    <property type="nucleotide sequence ID" value="NZ_BMMS01000052.1"/>
</dbReference>
<sequence>MPRSINRVLAEAAQPDPFTDDDLDDIKQEVVRDITASLIFGADPAPLGHFPTTHDQANKDLQALSAQLLHHDDAAELLAKLCDEGIDPDGALHFACLLNLAGYHDGAQFWWQFSAGAGNATAAYCLQLFHLGRGEMRDADHWAHQAFALTDQYPSPVFERAICPDPHFPHAALREAVGRLKVDEVEEFGFGRVLHPDPGLAERIEELADAL</sequence>
<organism evidence="1 2">
    <name type="scientific">Wenjunlia tyrosinilytica</name>
    <dbReference type="NCBI Taxonomy" id="1544741"/>
    <lineage>
        <taxon>Bacteria</taxon>
        <taxon>Bacillati</taxon>
        <taxon>Actinomycetota</taxon>
        <taxon>Actinomycetes</taxon>
        <taxon>Kitasatosporales</taxon>
        <taxon>Streptomycetaceae</taxon>
        <taxon>Wenjunlia</taxon>
    </lineage>
</organism>
<proteinExistence type="predicted"/>
<keyword evidence="2" id="KW-1185">Reference proteome</keyword>
<gene>
    <name evidence="1" type="ORF">GCM10012280_68070</name>
</gene>
<dbReference type="Proteomes" id="UP000641932">
    <property type="component" value="Unassembled WGS sequence"/>
</dbReference>
<dbReference type="EMBL" id="BMMS01000052">
    <property type="protein sequence ID" value="GGP00102.1"/>
    <property type="molecule type" value="Genomic_DNA"/>
</dbReference>
<evidence type="ECO:0000313" key="2">
    <source>
        <dbReference type="Proteomes" id="UP000641932"/>
    </source>
</evidence>
<accession>A0A917ZZE9</accession>
<evidence type="ECO:0000313" key="1">
    <source>
        <dbReference type="EMBL" id="GGP00102.1"/>
    </source>
</evidence>
<reference evidence="1" key="2">
    <citation type="submission" date="2020-09" db="EMBL/GenBank/DDBJ databases">
        <authorList>
            <person name="Sun Q."/>
            <person name="Zhou Y."/>
        </authorList>
    </citation>
    <scope>NUCLEOTIDE SEQUENCE</scope>
    <source>
        <strain evidence="1">CGMCC 4.7201</strain>
    </source>
</reference>
<comment type="caution">
    <text evidence="1">The sequence shown here is derived from an EMBL/GenBank/DDBJ whole genome shotgun (WGS) entry which is preliminary data.</text>
</comment>
<reference evidence="1" key="1">
    <citation type="journal article" date="2014" name="Int. J. Syst. Evol. Microbiol.">
        <title>Complete genome sequence of Corynebacterium casei LMG S-19264T (=DSM 44701T), isolated from a smear-ripened cheese.</title>
        <authorList>
            <consortium name="US DOE Joint Genome Institute (JGI-PGF)"/>
            <person name="Walter F."/>
            <person name="Albersmeier A."/>
            <person name="Kalinowski J."/>
            <person name="Ruckert C."/>
        </authorList>
    </citation>
    <scope>NUCLEOTIDE SEQUENCE</scope>
    <source>
        <strain evidence="1">CGMCC 4.7201</strain>
    </source>
</reference>
<protein>
    <submittedName>
        <fullName evidence="1">Uncharacterized protein</fullName>
    </submittedName>
</protein>
<dbReference type="AlphaFoldDB" id="A0A917ZZE9"/>
<name>A0A917ZZE9_9ACTN</name>